<dbReference type="GeneID" id="108558048"/>
<name>A0ABM1M6X7_NICVS</name>
<proteinExistence type="predicted"/>
<feature type="compositionally biased region" description="Polar residues" evidence="2">
    <location>
        <begin position="237"/>
        <end position="249"/>
    </location>
</feature>
<feature type="coiled-coil region" evidence="1">
    <location>
        <begin position="88"/>
        <end position="115"/>
    </location>
</feature>
<dbReference type="Gene3D" id="1.20.120.1920">
    <property type="entry name" value="UBAP1 SOUBA domain"/>
    <property type="match status" value="1"/>
</dbReference>
<protein>
    <submittedName>
        <fullName evidence="5">Ubiquitin-associated protein 1</fullName>
    </submittedName>
</protein>
<dbReference type="RefSeq" id="XP_017770327.1">
    <property type="nucleotide sequence ID" value="XM_017914838.1"/>
</dbReference>
<feature type="region of interest" description="Disordered" evidence="2">
    <location>
        <begin position="237"/>
        <end position="256"/>
    </location>
</feature>
<accession>A0ABM1M6X7</accession>
<organism evidence="4 5">
    <name type="scientific">Nicrophorus vespilloides</name>
    <name type="common">Boreal carrion beetle</name>
    <dbReference type="NCBI Taxonomy" id="110193"/>
    <lineage>
        <taxon>Eukaryota</taxon>
        <taxon>Metazoa</taxon>
        <taxon>Ecdysozoa</taxon>
        <taxon>Arthropoda</taxon>
        <taxon>Hexapoda</taxon>
        <taxon>Insecta</taxon>
        <taxon>Pterygota</taxon>
        <taxon>Neoptera</taxon>
        <taxon>Endopterygota</taxon>
        <taxon>Coleoptera</taxon>
        <taxon>Polyphaga</taxon>
        <taxon>Staphyliniformia</taxon>
        <taxon>Silphidae</taxon>
        <taxon>Nicrophorinae</taxon>
        <taxon>Nicrophorus</taxon>
    </lineage>
</organism>
<dbReference type="SUPFAM" id="SSF46934">
    <property type="entry name" value="UBA-like"/>
    <property type="match status" value="1"/>
</dbReference>
<reference evidence="5" key="1">
    <citation type="submission" date="2025-08" db="UniProtKB">
        <authorList>
            <consortium name="RefSeq"/>
        </authorList>
    </citation>
    <scope>IDENTIFICATION</scope>
    <source>
        <tissue evidence="5">Whole Larva</tissue>
    </source>
</reference>
<dbReference type="PANTHER" id="PTHR15960">
    <property type="entry name" value="LD44032P"/>
    <property type="match status" value="1"/>
</dbReference>
<dbReference type="InterPro" id="IPR015940">
    <property type="entry name" value="UBA"/>
</dbReference>
<evidence type="ECO:0000313" key="4">
    <source>
        <dbReference type="Proteomes" id="UP000695000"/>
    </source>
</evidence>
<evidence type="ECO:0000256" key="1">
    <source>
        <dbReference type="SAM" id="Coils"/>
    </source>
</evidence>
<feature type="domain" description="UBA" evidence="3">
    <location>
        <begin position="332"/>
        <end position="378"/>
    </location>
</feature>
<evidence type="ECO:0000313" key="5">
    <source>
        <dbReference type="RefSeq" id="XP_017770327.1"/>
    </source>
</evidence>
<evidence type="ECO:0000259" key="3">
    <source>
        <dbReference type="PROSITE" id="PS50030"/>
    </source>
</evidence>
<dbReference type="PROSITE" id="PS50030">
    <property type="entry name" value="UBA"/>
    <property type="match status" value="1"/>
</dbReference>
<dbReference type="PANTHER" id="PTHR15960:SF5">
    <property type="entry name" value="LD44032P"/>
    <property type="match status" value="1"/>
</dbReference>
<keyword evidence="4" id="KW-1185">Reference proteome</keyword>
<dbReference type="InterPro" id="IPR042575">
    <property type="entry name" value="UBAP1_C"/>
</dbReference>
<evidence type="ECO:0000256" key="2">
    <source>
        <dbReference type="SAM" id="MobiDB-lite"/>
    </source>
</evidence>
<gene>
    <name evidence="5" type="primary">LOC108558048</name>
</gene>
<feature type="region of interest" description="Disordered" evidence="2">
    <location>
        <begin position="276"/>
        <end position="295"/>
    </location>
</feature>
<dbReference type="Proteomes" id="UP000695000">
    <property type="component" value="Unplaced"/>
</dbReference>
<dbReference type="CDD" id="cd14316">
    <property type="entry name" value="UBA2_UBAP1_like"/>
    <property type="match status" value="1"/>
</dbReference>
<dbReference type="InterPro" id="IPR009060">
    <property type="entry name" value="UBA-like_sf"/>
</dbReference>
<keyword evidence="1" id="KW-0175">Coiled coil</keyword>
<sequence length="378" mass="42819">MAHKHSQDTQGSCSDGVRVKISEKYKPPPKINLAMTSTQRISLNNQLLNNMPQYNFKLEMSSKEKMQELRAARNSQYLNSQERLERLKSVRRKKMEEKKERIKELNSNNNHENYTSGGVLIPTQVNSSSSILTPIPLSNQNYTSKDNDKSPFNISDFEPDSSPFDNMELKTINDMEELKLVLQNEQKNYTTHPSHESNLFSYTAHSSTNYHPSTTATTTTCENGYFYKPQQLLQPNSYLSSSFDAPTPQSHEKESFRSAPDIIRALQEDLNSTHINHPVAGHSKTNNPTPNPETHLENPFETLSKELQTACQVISGMGFPIARVARACKSIGLDEKKILDHQLAMSELLDLGFAEEKVSEALLKCDNDRDKALEQLIL</sequence>
<dbReference type="InterPro" id="IPR038870">
    <property type="entry name" value="UBAP1"/>
</dbReference>